<dbReference type="PANTHER" id="PTHR43693">
    <property type="entry name" value="PROTEIN PHOSPHATASE CHEZ"/>
    <property type="match status" value="1"/>
</dbReference>
<dbReference type="EMBL" id="FNBK01000012">
    <property type="protein sequence ID" value="SDF94869.1"/>
    <property type="molecule type" value="Genomic_DNA"/>
</dbReference>
<organism evidence="4 5">
    <name type="scientific">Halorientalis regularis</name>
    <dbReference type="NCBI Taxonomy" id="660518"/>
    <lineage>
        <taxon>Archaea</taxon>
        <taxon>Methanobacteriati</taxon>
        <taxon>Methanobacteriota</taxon>
        <taxon>Stenosarchaea group</taxon>
        <taxon>Halobacteria</taxon>
        <taxon>Halobacteriales</taxon>
        <taxon>Haloarculaceae</taxon>
        <taxon>Halorientalis</taxon>
    </lineage>
</organism>
<keyword evidence="1" id="KW-0145">Chemotaxis</keyword>
<dbReference type="CDD" id="cd17911">
    <property type="entry name" value="CheC_ClassIII"/>
    <property type="match status" value="1"/>
</dbReference>
<keyword evidence="5" id="KW-1185">Reference proteome</keyword>
<dbReference type="RefSeq" id="WP_092693799.1">
    <property type="nucleotide sequence ID" value="NZ_FNBK01000012.1"/>
</dbReference>
<dbReference type="Proteomes" id="UP000199076">
    <property type="component" value="Unassembled WGS sequence"/>
</dbReference>
<dbReference type="GO" id="GO:0016787">
    <property type="term" value="F:hydrolase activity"/>
    <property type="evidence" value="ECO:0007669"/>
    <property type="project" value="UniProtKB-KW"/>
</dbReference>
<dbReference type="Gene3D" id="3.40.1550.10">
    <property type="entry name" value="CheC-like"/>
    <property type="match status" value="1"/>
</dbReference>
<accession>A0A1G7QAC4</accession>
<keyword evidence="2" id="KW-0378">Hydrolase</keyword>
<evidence type="ECO:0000256" key="1">
    <source>
        <dbReference type="ARBA" id="ARBA00022500"/>
    </source>
</evidence>
<dbReference type="Pfam" id="PF13690">
    <property type="entry name" value="CheX"/>
    <property type="match status" value="1"/>
</dbReference>
<evidence type="ECO:0000313" key="5">
    <source>
        <dbReference type="Proteomes" id="UP000199076"/>
    </source>
</evidence>
<reference evidence="5" key="1">
    <citation type="submission" date="2016-10" db="EMBL/GenBank/DDBJ databases">
        <authorList>
            <person name="Varghese N."/>
            <person name="Submissions S."/>
        </authorList>
    </citation>
    <scope>NUCLEOTIDE SEQUENCE [LARGE SCALE GENOMIC DNA]</scope>
    <source>
        <strain evidence="5">IBRC-M 10760</strain>
    </source>
</reference>
<proteinExistence type="predicted"/>
<dbReference type="AlphaFoldDB" id="A0A1G7QAC4"/>
<dbReference type="PANTHER" id="PTHR43693:SF1">
    <property type="entry name" value="PROTEIN PHOSPHATASE CHEZ"/>
    <property type="match status" value="1"/>
</dbReference>
<evidence type="ECO:0000256" key="2">
    <source>
        <dbReference type="ARBA" id="ARBA00022801"/>
    </source>
</evidence>
<dbReference type="SUPFAM" id="SSF103039">
    <property type="entry name" value="CheC-like"/>
    <property type="match status" value="1"/>
</dbReference>
<dbReference type="GO" id="GO:0006935">
    <property type="term" value="P:chemotaxis"/>
    <property type="evidence" value="ECO:0007669"/>
    <property type="project" value="UniProtKB-KW"/>
</dbReference>
<dbReference type="InterPro" id="IPR050992">
    <property type="entry name" value="CheZ_family_phosphatases"/>
</dbReference>
<protein>
    <submittedName>
        <fullName evidence="4">Chemotaxis protein CheC</fullName>
    </submittedName>
</protein>
<dbReference type="InterPro" id="IPR028051">
    <property type="entry name" value="CheX-like_dom"/>
</dbReference>
<evidence type="ECO:0000259" key="3">
    <source>
        <dbReference type="Pfam" id="PF13690"/>
    </source>
</evidence>
<dbReference type="STRING" id="660518.SAMN05216218_11236"/>
<gene>
    <name evidence="4" type="ORF">SAMN05216218_11236</name>
</gene>
<feature type="domain" description="Chemotaxis phosphatase CheX-like" evidence="3">
    <location>
        <begin position="62"/>
        <end position="146"/>
    </location>
</feature>
<name>A0A1G7QAC4_9EURY</name>
<dbReference type="InterPro" id="IPR028976">
    <property type="entry name" value="CheC-like_sf"/>
</dbReference>
<dbReference type="OrthoDB" id="182374at2157"/>
<evidence type="ECO:0000313" key="4">
    <source>
        <dbReference type="EMBL" id="SDF94869.1"/>
    </source>
</evidence>
<sequence length="211" mass="23008">MPLLIDVRKLRIINVLMESGAGNVADSLSSLAGLDASVAVKSLSMVEPGDIPDELGDEHVFCASIKLTEPPYGYFVMTFGMETAVNVAEHMTGRDVDGELNQFHESALQEMCNIFTSGFIDGLANTLGRSIEMGTPDLERGTGRELMTSNLSHITDDSLAIVLDSQVDVTEPRREFRIRIFLVPDPGAFVNVLDHLEVEDIRTEEPDVAGL</sequence>